<organism evidence="1 2">
    <name type="scientific">Lithospermum erythrorhizon</name>
    <name type="common">Purple gromwell</name>
    <name type="synonym">Lithospermum officinale var. erythrorhizon</name>
    <dbReference type="NCBI Taxonomy" id="34254"/>
    <lineage>
        <taxon>Eukaryota</taxon>
        <taxon>Viridiplantae</taxon>
        <taxon>Streptophyta</taxon>
        <taxon>Embryophyta</taxon>
        <taxon>Tracheophyta</taxon>
        <taxon>Spermatophyta</taxon>
        <taxon>Magnoliopsida</taxon>
        <taxon>eudicotyledons</taxon>
        <taxon>Gunneridae</taxon>
        <taxon>Pentapetalae</taxon>
        <taxon>asterids</taxon>
        <taxon>lamiids</taxon>
        <taxon>Boraginales</taxon>
        <taxon>Boraginaceae</taxon>
        <taxon>Boraginoideae</taxon>
        <taxon>Lithospermeae</taxon>
        <taxon>Lithospermum</taxon>
    </lineage>
</organism>
<evidence type="ECO:0000313" key="1">
    <source>
        <dbReference type="EMBL" id="GAA0183814.1"/>
    </source>
</evidence>
<accession>A0AAV3RTP9</accession>
<sequence>MVENKRASSSSRSYIPRRKVINRDSIDGYNRLIRDYFGESPVYNQRIFRRRFRMQRELFNRIKDAVEAHEQYFVQRHNATEKLGLSYLQKITAAFRMLAYGITGDLTYEYIRIGESTTIKSSHNDINVLERSPVFDELTQEHAPEVNYTINGHEYDM</sequence>
<dbReference type="AlphaFoldDB" id="A0AAV3RTP9"/>
<dbReference type="Pfam" id="PF04827">
    <property type="entry name" value="Plant_tran"/>
    <property type="match status" value="1"/>
</dbReference>
<dbReference type="InterPro" id="IPR006912">
    <property type="entry name" value="Harbinger_derived_prot"/>
</dbReference>
<keyword evidence="2" id="KW-1185">Reference proteome</keyword>
<dbReference type="EMBL" id="BAABME010011479">
    <property type="protein sequence ID" value="GAA0183814.1"/>
    <property type="molecule type" value="Genomic_DNA"/>
</dbReference>
<proteinExistence type="predicted"/>
<evidence type="ECO:0000313" key="2">
    <source>
        <dbReference type="Proteomes" id="UP001454036"/>
    </source>
</evidence>
<dbReference type="Proteomes" id="UP001454036">
    <property type="component" value="Unassembled WGS sequence"/>
</dbReference>
<gene>
    <name evidence="1" type="ORF">LIER_31163</name>
</gene>
<dbReference type="PANTHER" id="PTHR47150:SF7">
    <property type="entry name" value="NUCLEASE"/>
    <property type="match status" value="1"/>
</dbReference>
<reference evidence="1 2" key="1">
    <citation type="submission" date="2024-01" db="EMBL/GenBank/DDBJ databases">
        <title>The complete chloroplast genome sequence of Lithospermum erythrorhizon: insights into the phylogenetic relationship among Boraginaceae species and the maternal lineages of purple gromwells.</title>
        <authorList>
            <person name="Okada T."/>
            <person name="Watanabe K."/>
        </authorList>
    </citation>
    <scope>NUCLEOTIDE SEQUENCE [LARGE SCALE GENOMIC DNA]</scope>
</reference>
<name>A0AAV3RTP9_LITER</name>
<comment type="caution">
    <text evidence="1">The sequence shown here is derived from an EMBL/GenBank/DDBJ whole genome shotgun (WGS) entry which is preliminary data.</text>
</comment>
<dbReference type="PANTHER" id="PTHR47150">
    <property type="entry name" value="OS12G0169200 PROTEIN"/>
    <property type="match status" value="1"/>
</dbReference>
<protein>
    <submittedName>
        <fullName evidence="1">Uncharacterized protein</fullName>
    </submittedName>
</protein>